<feature type="transmembrane region" description="Helical" evidence="6">
    <location>
        <begin position="20"/>
        <end position="43"/>
    </location>
</feature>
<comment type="caution">
    <text evidence="8">The sequence shown here is derived from an EMBL/GenBank/DDBJ whole genome shotgun (WGS) entry which is preliminary data.</text>
</comment>
<dbReference type="PANTHER" id="PTHR12778">
    <property type="entry name" value="SOLUTE CARRIER FAMILY 33 ACETYL-COA TRANSPORTER -RELATED"/>
    <property type="match status" value="1"/>
</dbReference>
<dbReference type="Pfam" id="PF07690">
    <property type="entry name" value="MFS_1"/>
    <property type="match status" value="1"/>
</dbReference>
<dbReference type="InterPro" id="IPR020846">
    <property type="entry name" value="MFS_dom"/>
</dbReference>
<dbReference type="GO" id="GO:0016020">
    <property type="term" value="C:membrane"/>
    <property type="evidence" value="ECO:0007669"/>
    <property type="project" value="UniProtKB-SubCell"/>
</dbReference>
<dbReference type="InterPro" id="IPR036259">
    <property type="entry name" value="MFS_trans_sf"/>
</dbReference>
<reference evidence="8" key="2">
    <citation type="submission" date="2021-08" db="EMBL/GenBank/DDBJ databases">
        <authorList>
            <person name="Dalcin Martins P."/>
        </authorList>
    </citation>
    <scope>NUCLEOTIDE SEQUENCE</scope>
    <source>
        <strain evidence="8">MAG_39</strain>
    </source>
</reference>
<evidence type="ECO:0000256" key="4">
    <source>
        <dbReference type="ARBA" id="ARBA00022989"/>
    </source>
</evidence>
<dbReference type="Proteomes" id="UP000705867">
    <property type="component" value="Unassembled WGS sequence"/>
</dbReference>
<dbReference type="PANTHER" id="PTHR12778:SF10">
    <property type="entry name" value="MAJOR FACILITATOR SUPERFAMILY DOMAIN-CONTAINING PROTEIN 3"/>
    <property type="match status" value="1"/>
</dbReference>
<reference evidence="8" key="1">
    <citation type="journal article" date="2021" name="bioRxiv">
        <title>Unraveling nitrogen, sulfur and carbon metabolic pathways and microbial community transcriptional responses to substrate deprivation and toxicity stresses in a bioreactor mimicking anoxic brackish coastal sediment conditions.</title>
        <authorList>
            <person name="Martins P.D."/>
            <person name="Echeveste M.J."/>
            <person name="Arshad A."/>
            <person name="Kurth J."/>
            <person name="Ouboter H."/>
            <person name="Jetten M.S.M."/>
            <person name="Welte C.U."/>
        </authorList>
    </citation>
    <scope>NUCLEOTIDE SEQUENCE</scope>
    <source>
        <strain evidence="8">MAG_39</strain>
    </source>
</reference>
<evidence type="ECO:0000256" key="1">
    <source>
        <dbReference type="ARBA" id="ARBA00004141"/>
    </source>
</evidence>
<feature type="transmembrane region" description="Helical" evidence="6">
    <location>
        <begin position="114"/>
        <end position="137"/>
    </location>
</feature>
<comment type="subcellular location">
    <subcellularLocation>
        <location evidence="1">Membrane</location>
        <topology evidence="1">Multi-pass membrane protein</topology>
    </subcellularLocation>
</comment>
<evidence type="ECO:0000313" key="9">
    <source>
        <dbReference type="Proteomes" id="UP000705867"/>
    </source>
</evidence>
<evidence type="ECO:0000256" key="3">
    <source>
        <dbReference type="ARBA" id="ARBA00022692"/>
    </source>
</evidence>
<feature type="transmembrane region" description="Helical" evidence="6">
    <location>
        <begin position="359"/>
        <end position="380"/>
    </location>
</feature>
<feature type="transmembrane region" description="Helical" evidence="6">
    <location>
        <begin position="49"/>
        <end position="68"/>
    </location>
</feature>
<accession>A0A953LVG9</accession>
<feature type="transmembrane region" description="Helical" evidence="6">
    <location>
        <begin position="230"/>
        <end position="255"/>
    </location>
</feature>
<feature type="transmembrane region" description="Helical" evidence="6">
    <location>
        <begin position="296"/>
        <end position="317"/>
    </location>
</feature>
<proteinExistence type="predicted"/>
<feature type="transmembrane region" description="Helical" evidence="6">
    <location>
        <begin position="178"/>
        <end position="198"/>
    </location>
</feature>
<name>A0A953LVG9_9BACT</name>
<evidence type="ECO:0000313" key="8">
    <source>
        <dbReference type="EMBL" id="MBZ0154846.1"/>
    </source>
</evidence>
<dbReference type="Gene3D" id="1.20.1250.20">
    <property type="entry name" value="MFS general substrate transporter like domains"/>
    <property type="match status" value="1"/>
</dbReference>
<dbReference type="GO" id="GO:0022857">
    <property type="term" value="F:transmembrane transporter activity"/>
    <property type="evidence" value="ECO:0007669"/>
    <property type="project" value="InterPro"/>
</dbReference>
<feature type="transmembrane region" description="Helical" evidence="6">
    <location>
        <begin position="149"/>
        <end position="172"/>
    </location>
</feature>
<dbReference type="PROSITE" id="PS50850">
    <property type="entry name" value="MFS"/>
    <property type="match status" value="1"/>
</dbReference>
<dbReference type="InterPro" id="IPR011701">
    <property type="entry name" value="MFS"/>
</dbReference>
<feature type="transmembrane region" description="Helical" evidence="6">
    <location>
        <begin position="89"/>
        <end position="108"/>
    </location>
</feature>
<feature type="transmembrane region" description="Helical" evidence="6">
    <location>
        <begin position="386"/>
        <end position="407"/>
    </location>
</feature>
<dbReference type="EMBL" id="JAIOIV010000014">
    <property type="protein sequence ID" value="MBZ0154846.1"/>
    <property type="molecule type" value="Genomic_DNA"/>
</dbReference>
<dbReference type="InterPro" id="IPR004752">
    <property type="entry name" value="AmpG_permease/AT-1"/>
</dbReference>
<keyword evidence="5 6" id="KW-0472">Membrane</keyword>
<evidence type="ECO:0000256" key="2">
    <source>
        <dbReference type="ARBA" id="ARBA00022448"/>
    </source>
</evidence>
<organism evidence="8 9">
    <name type="scientific">Candidatus Nitrobium versatile</name>
    <dbReference type="NCBI Taxonomy" id="2884831"/>
    <lineage>
        <taxon>Bacteria</taxon>
        <taxon>Pseudomonadati</taxon>
        <taxon>Nitrospirota</taxon>
        <taxon>Nitrospiria</taxon>
        <taxon>Nitrospirales</taxon>
        <taxon>Nitrospiraceae</taxon>
        <taxon>Candidatus Nitrobium</taxon>
    </lineage>
</organism>
<gene>
    <name evidence="8" type="ORF">K8I29_01355</name>
</gene>
<evidence type="ECO:0000256" key="5">
    <source>
        <dbReference type="ARBA" id="ARBA00023136"/>
    </source>
</evidence>
<evidence type="ECO:0000256" key="6">
    <source>
        <dbReference type="SAM" id="Phobius"/>
    </source>
</evidence>
<dbReference type="AlphaFoldDB" id="A0A953LVG9"/>
<feature type="domain" description="Major facilitator superfamily (MFS) profile" evidence="7">
    <location>
        <begin position="16"/>
        <end position="412"/>
    </location>
</feature>
<feature type="transmembrane region" description="Helical" evidence="6">
    <location>
        <begin position="267"/>
        <end position="289"/>
    </location>
</feature>
<keyword evidence="2" id="KW-0813">Transport</keyword>
<sequence>MSPDLSPYLRIFRSRRISTILLLGFSSGLPLALTGGTLQAWMAVAGVDLRTIGIFALAGLPYTLKFLWSPLMDRFVPPWLARFGRRRGWIALTQIGLMAGIAAMGLHSPEATPWLMGGLAVLVAFTSASQDIVIDAYRTDVLREKERGVGAAVFVMGYRIAMLVSGAVALVLSDRIGWHNTYLLMAVLMTVGVLSALLGPEPEVRVSPPGSLREAVGGPLRDFFSRRSAAVLLLLIVLYKLGDAYAGTMTTAFLIRGVGFSATDVGTINKGLGLVSLLIGAMFGGTLMVRLGLCRSLLLFGLLQAVSNLSFMVLAWTGKSYPVMIFAVAFENLCGGMGTAAFVSLLMSLCNQRYSATQYALLSSLSALGRTVIAPSSGFLVEFIGWAPFFFITAVAALPGIGMLWWLRAEIASLTQQKRER</sequence>
<evidence type="ECO:0000259" key="7">
    <source>
        <dbReference type="PROSITE" id="PS50850"/>
    </source>
</evidence>
<keyword evidence="4 6" id="KW-1133">Transmembrane helix</keyword>
<dbReference type="FunFam" id="1.20.1250.20:FF:000072">
    <property type="entry name" value="Muropeptide transporter AmpG"/>
    <property type="match status" value="1"/>
</dbReference>
<protein>
    <submittedName>
        <fullName evidence="8">MFS transporter</fullName>
    </submittedName>
</protein>
<feature type="transmembrane region" description="Helical" evidence="6">
    <location>
        <begin position="323"/>
        <end position="347"/>
    </location>
</feature>
<dbReference type="NCBIfam" id="TIGR00901">
    <property type="entry name" value="2A0125"/>
    <property type="match status" value="1"/>
</dbReference>
<dbReference type="CDD" id="cd17486">
    <property type="entry name" value="MFS_AmpG_like"/>
    <property type="match status" value="1"/>
</dbReference>
<keyword evidence="3 6" id="KW-0812">Transmembrane</keyword>
<dbReference type="SUPFAM" id="SSF103473">
    <property type="entry name" value="MFS general substrate transporter"/>
    <property type="match status" value="1"/>
</dbReference>